<dbReference type="AlphaFoldDB" id="A0A3B0SBF3"/>
<evidence type="ECO:0000256" key="10">
    <source>
        <dbReference type="ARBA" id="ARBA00022982"/>
    </source>
</evidence>
<feature type="transmembrane region" description="Helical" evidence="14">
    <location>
        <begin position="56"/>
        <end position="78"/>
    </location>
</feature>
<keyword evidence="9" id="KW-0479">Metal-binding</keyword>
<keyword evidence="5" id="KW-0813">Transport</keyword>
<keyword evidence="7" id="KW-0349">Heme</keyword>
<feature type="transmembrane region" description="Helical" evidence="14">
    <location>
        <begin position="99"/>
        <end position="124"/>
    </location>
</feature>
<dbReference type="InterPro" id="IPR000701">
    <property type="entry name" value="SuccDH_FuR_B_TM-su"/>
</dbReference>
<keyword evidence="13 14" id="KW-0472">Membrane</keyword>
<evidence type="ECO:0000256" key="12">
    <source>
        <dbReference type="ARBA" id="ARBA00023004"/>
    </source>
</evidence>
<reference evidence="15" key="1">
    <citation type="submission" date="2018-06" db="EMBL/GenBank/DDBJ databases">
        <authorList>
            <person name="Zhirakovskaya E."/>
        </authorList>
    </citation>
    <scope>NUCLEOTIDE SEQUENCE</scope>
</reference>
<dbReference type="GO" id="GO:0046872">
    <property type="term" value="F:metal ion binding"/>
    <property type="evidence" value="ECO:0007669"/>
    <property type="project" value="UniProtKB-KW"/>
</dbReference>
<keyword evidence="8 14" id="KW-0812">Transmembrane</keyword>
<comment type="cofactor">
    <cofactor evidence="1">
        <name>heme</name>
        <dbReference type="ChEBI" id="CHEBI:30413"/>
    </cofactor>
</comment>
<keyword evidence="10" id="KW-0249">Electron transport</keyword>
<dbReference type="GO" id="GO:0020037">
    <property type="term" value="F:heme binding"/>
    <property type="evidence" value="ECO:0007669"/>
    <property type="project" value="InterPro"/>
</dbReference>
<evidence type="ECO:0000256" key="6">
    <source>
        <dbReference type="ARBA" id="ARBA00022532"/>
    </source>
</evidence>
<evidence type="ECO:0008006" key="16">
    <source>
        <dbReference type="Google" id="ProtNLM"/>
    </source>
</evidence>
<keyword evidence="12" id="KW-0408">Iron</keyword>
<evidence type="ECO:0000256" key="1">
    <source>
        <dbReference type="ARBA" id="ARBA00001971"/>
    </source>
</evidence>
<comment type="subcellular location">
    <subcellularLocation>
        <location evidence="3">Membrane</location>
        <topology evidence="3">Multi-pass membrane protein</topology>
    </subcellularLocation>
</comment>
<comment type="pathway">
    <text evidence="4">Carbohydrate metabolism; tricarboxylic acid cycle.</text>
</comment>
<evidence type="ECO:0000256" key="7">
    <source>
        <dbReference type="ARBA" id="ARBA00022617"/>
    </source>
</evidence>
<dbReference type="GO" id="GO:0006099">
    <property type="term" value="P:tricarboxylic acid cycle"/>
    <property type="evidence" value="ECO:0007669"/>
    <property type="project" value="UniProtKB-UniPathway"/>
</dbReference>
<keyword evidence="11 14" id="KW-1133">Transmembrane helix</keyword>
<proteinExistence type="predicted"/>
<evidence type="ECO:0000256" key="14">
    <source>
        <dbReference type="SAM" id="Phobius"/>
    </source>
</evidence>
<dbReference type="Gene3D" id="1.20.1300.10">
    <property type="entry name" value="Fumarate reductase/succinate dehydrogenase, transmembrane subunit"/>
    <property type="match status" value="1"/>
</dbReference>
<evidence type="ECO:0000256" key="9">
    <source>
        <dbReference type="ARBA" id="ARBA00022723"/>
    </source>
</evidence>
<evidence type="ECO:0000256" key="2">
    <source>
        <dbReference type="ARBA" id="ARBA00004050"/>
    </source>
</evidence>
<comment type="function">
    <text evidence="2">Membrane-anchoring subunit of succinate dehydrogenase (SDH).</text>
</comment>
<dbReference type="Pfam" id="PF01127">
    <property type="entry name" value="Sdh_cyt"/>
    <property type="match status" value="1"/>
</dbReference>
<dbReference type="SUPFAM" id="SSF81343">
    <property type="entry name" value="Fumarate reductase respiratory complex transmembrane subunits"/>
    <property type="match status" value="1"/>
</dbReference>
<dbReference type="InterPro" id="IPR014312">
    <property type="entry name" value="Succ_DH_anchor"/>
</dbReference>
<dbReference type="InterPro" id="IPR034804">
    <property type="entry name" value="SQR/QFR_C/D"/>
</dbReference>
<dbReference type="GO" id="GO:0016020">
    <property type="term" value="C:membrane"/>
    <property type="evidence" value="ECO:0007669"/>
    <property type="project" value="UniProtKB-SubCell"/>
</dbReference>
<evidence type="ECO:0000256" key="8">
    <source>
        <dbReference type="ARBA" id="ARBA00022692"/>
    </source>
</evidence>
<gene>
    <name evidence="15" type="ORF">MNBD_ALPHA06-1081</name>
</gene>
<dbReference type="EMBL" id="UOEE01000143">
    <property type="protein sequence ID" value="VAV92405.1"/>
    <property type="molecule type" value="Genomic_DNA"/>
</dbReference>
<evidence type="ECO:0000256" key="4">
    <source>
        <dbReference type="ARBA" id="ARBA00005163"/>
    </source>
</evidence>
<evidence type="ECO:0000256" key="11">
    <source>
        <dbReference type="ARBA" id="ARBA00022989"/>
    </source>
</evidence>
<sequence length="126" mass="13582">MAKLQTPRAKITGLGASGHGTQHYLVQRVTAIALLILIPLVLFQFLSAFASGYQAVHAWVGSLMGTASLLALVTAMFWHLRLGVQVAVEDYFDGGTRAVFLLLNVFGCLALWLVSSLSILSVFFEG</sequence>
<evidence type="ECO:0000256" key="13">
    <source>
        <dbReference type="ARBA" id="ARBA00023136"/>
    </source>
</evidence>
<evidence type="ECO:0000256" key="3">
    <source>
        <dbReference type="ARBA" id="ARBA00004141"/>
    </source>
</evidence>
<name>A0A3B0SBF3_9ZZZZ</name>
<evidence type="ECO:0000256" key="5">
    <source>
        <dbReference type="ARBA" id="ARBA00022448"/>
    </source>
</evidence>
<accession>A0A3B0SBF3</accession>
<organism evidence="15">
    <name type="scientific">hydrothermal vent metagenome</name>
    <dbReference type="NCBI Taxonomy" id="652676"/>
    <lineage>
        <taxon>unclassified sequences</taxon>
        <taxon>metagenomes</taxon>
        <taxon>ecological metagenomes</taxon>
    </lineage>
</organism>
<dbReference type="NCBIfam" id="TIGR02968">
    <property type="entry name" value="succ_dehyd_anc"/>
    <property type="match status" value="1"/>
</dbReference>
<feature type="transmembrane region" description="Helical" evidence="14">
    <location>
        <begin position="29"/>
        <end position="50"/>
    </location>
</feature>
<protein>
    <recommendedName>
        <fullName evidence="16">Succinate dehydrogenase hydrophobic membrane anchor protein</fullName>
    </recommendedName>
</protein>
<keyword evidence="6" id="KW-0816">Tricarboxylic acid cycle</keyword>
<dbReference type="UniPathway" id="UPA00223"/>
<evidence type="ECO:0000313" key="15">
    <source>
        <dbReference type="EMBL" id="VAV92405.1"/>
    </source>
</evidence>